<dbReference type="EMBL" id="JABCKV010003082">
    <property type="protein sequence ID" value="KAG5635954.1"/>
    <property type="molecule type" value="Genomic_DNA"/>
</dbReference>
<feature type="compositionally biased region" description="Basic and acidic residues" evidence="1">
    <location>
        <begin position="158"/>
        <end position="169"/>
    </location>
</feature>
<feature type="compositionally biased region" description="Basic residues" evidence="1">
    <location>
        <begin position="43"/>
        <end position="53"/>
    </location>
</feature>
<evidence type="ECO:0000256" key="1">
    <source>
        <dbReference type="SAM" id="MobiDB-lite"/>
    </source>
</evidence>
<sequence>MKASSSSSAAPTKKTGVRSQAKAASKEKEKAAQPLQNNTSIKKQMKPKGKLQPKQKPVPVPILVQDAPPGEPGAEDLPPSPPANIFHHPSRPSTPHIVDVSIESIPDATVEPLKALEPLESGDVAALPPTPEKTPFLEVVYEPLKEHRSPVSAPMDPAKTDVNDGDTKPSEPVVELVQPPPPVDIAMDSTPVDPLATAPDIQAPSATTEVTKLTRSTTKLHISKRAPPSAAPVGRVTRSVSQKRNMNAPEVPKPVPRKLPAKQTLARRKPISVEPVAGPSSQLAD</sequence>
<gene>
    <name evidence="2" type="ORF">DXG03_005141</name>
</gene>
<feature type="compositionally biased region" description="Low complexity" evidence="1">
    <location>
        <begin position="1"/>
        <end position="10"/>
    </location>
</feature>
<feature type="compositionally biased region" description="Low complexity" evidence="1">
    <location>
        <begin position="54"/>
        <end position="65"/>
    </location>
</feature>
<organism evidence="2 3">
    <name type="scientific">Asterophora parasitica</name>
    <dbReference type="NCBI Taxonomy" id="117018"/>
    <lineage>
        <taxon>Eukaryota</taxon>
        <taxon>Fungi</taxon>
        <taxon>Dikarya</taxon>
        <taxon>Basidiomycota</taxon>
        <taxon>Agaricomycotina</taxon>
        <taxon>Agaricomycetes</taxon>
        <taxon>Agaricomycetidae</taxon>
        <taxon>Agaricales</taxon>
        <taxon>Tricholomatineae</taxon>
        <taxon>Lyophyllaceae</taxon>
        <taxon>Asterophora</taxon>
    </lineage>
</organism>
<dbReference type="AlphaFoldDB" id="A0A9P7K4B5"/>
<accession>A0A9P7K4B5</accession>
<feature type="non-terminal residue" evidence="2">
    <location>
        <position position="285"/>
    </location>
</feature>
<evidence type="ECO:0000313" key="3">
    <source>
        <dbReference type="Proteomes" id="UP000775547"/>
    </source>
</evidence>
<protein>
    <submittedName>
        <fullName evidence="2">Uncharacterized protein</fullName>
    </submittedName>
</protein>
<keyword evidence="3" id="KW-1185">Reference proteome</keyword>
<reference evidence="2" key="2">
    <citation type="submission" date="2021-10" db="EMBL/GenBank/DDBJ databases">
        <title>Phylogenomics reveals ancestral predisposition of the termite-cultivated fungus Termitomyces towards a domesticated lifestyle.</title>
        <authorList>
            <person name="Auxier B."/>
            <person name="Grum-Grzhimaylo A."/>
            <person name="Cardenas M.E."/>
            <person name="Lodge J.D."/>
            <person name="Laessoe T."/>
            <person name="Pedersen O."/>
            <person name="Smith M.E."/>
            <person name="Kuyper T.W."/>
            <person name="Franco-Molano E.A."/>
            <person name="Baroni T.J."/>
            <person name="Aanen D.K."/>
        </authorList>
    </citation>
    <scope>NUCLEOTIDE SEQUENCE</scope>
    <source>
        <strain evidence="2">AP01</strain>
        <tissue evidence="2">Mycelium</tissue>
    </source>
</reference>
<name>A0A9P7K4B5_9AGAR</name>
<feature type="region of interest" description="Disordered" evidence="1">
    <location>
        <begin position="1"/>
        <end position="96"/>
    </location>
</feature>
<comment type="caution">
    <text evidence="2">The sequence shown here is derived from an EMBL/GenBank/DDBJ whole genome shotgun (WGS) entry which is preliminary data.</text>
</comment>
<evidence type="ECO:0000313" key="2">
    <source>
        <dbReference type="EMBL" id="KAG5635954.1"/>
    </source>
</evidence>
<feature type="region of interest" description="Disordered" evidence="1">
    <location>
        <begin position="147"/>
        <end position="285"/>
    </location>
</feature>
<dbReference type="Proteomes" id="UP000775547">
    <property type="component" value="Unassembled WGS sequence"/>
</dbReference>
<reference evidence="2" key="1">
    <citation type="submission" date="2020-07" db="EMBL/GenBank/DDBJ databases">
        <authorList>
            <person name="Nieuwenhuis M."/>
            <person name="Van De Peppel L.J.J."/>
        </authorList>
    </citation>
    <scope>NUCLEOTIDE SEQUENCE</scope>
    <source>
        <strain evidence="2">AP01</strain>
        <tissue evidence="2">Mycelium</tissue>
    </source>
</reference>
<feature type="compositionally biased region" description="Polar residues" evidence="1">
    <location>
        <begin position="204"/>
        <end position="220"/>
    </location>
</feature>
<proteinExistence type="predicted"/>
<feature type="compositionally biased region" description="Basic residues" evidence="1">
    <location>
        <begin position="255"/>
        <end position="270"/>
    </location>
</feature>